<evidence type="ECO:0000313" key="9">
    <source>
        <dbReference type="EMBL" id="QBP41218.1"/>
    </source>
</evidence>
<name>A0A4P6ZYE1_9BACL</name>
<dbReference type="OrthoDB" id="1796697at2"/>
<dbReference type="KEGG" id="panc:E2636_08760"/>
<reference evidence="9 10" key="1">
    <citation type="submission" date="2019-03" db="EMBL/GenBank/DDBJ databases">
        <title>Complete genome sequence of Paenisporosarcina antarctica CGMCC 1.6503T.</title>
        <authorList>
            <person name="Rong J.-C."/>
            <person name="Chi N.-Y."/>
            <person name="Zhang Q.-F."/>
        </authorList>
    </citation>
    <scope>NUCLEOTIDE SEQUENCE [LARGE SCALE GENOMIC DNA]</scope>
    <source>
        <strain evidence="9 10">CGMCC 1.6503</strain>
    </source>
</reference>
<evidence type="ECO:0000313" key="10">
    <source>
        <dbReference type="Proteomes" id="UP000294292"/>
    </source>
</evidence>
<dbReference type="GO" id="GO:0005886">
    <property type="term" value="C:plasma membrane"/>
    <property type="evidence" value="ECO:0007669"/>
    <property type="project" value="UniProtKB-SubCell"/>
</dbReference>
<feature type="transmembrane region" description="Helical" evidence="7">
    <location>
        <begin position="56"/>
        <end position="75"/>
    </location>
</feature>
<comment type="subcellular location">
    <subcellularLocation>
        <location evidence="1">Cell membrane</location>
        <topology evidence="1">Multi-pass membrane protein</topology>
    </subcellularLocation>
</comment>
<dbReference type="AlphaFoldDB" id="A0A4P6ZYE1"/>
<evidence type="ECO:0000256" key="2">
    <source>
        <dbReference type="ARBA" id="ARBA00006448"/>
    </source>
</evidence>
<dbReference type="PANTHER" id="PTHR34582">
    <property type="entry name" value="UPF0702 TRANSMEMBRANE PROTEIN YCAP"/>
    <property type="match status" value="1"/>
</dbReference>
<proteinExistence type="inferred from homology"/>
<evidence type="ECO:0000256" key="7">
    <source>
        <dbReference type="SAM" id="Phobius"/>
    </source>
</evidence>
<evidence type="ECO:0000256" key="6">
    <source>
        <dbReference type="ARBA" id="ARBA00023136"/>
    </source>
</evidence>
<feature type="domain" description="YetF C-terminal" evidence="8">
    <location>
        <begin position="78"/>
        <end position="169"/>
    </location>
</feature>
<dbReference type="Proteomes" id="UP000294292">
    <property type="component" value="Chromosome"/>
</dbReference>
<accession>A0A4P6ZYE1</accession>
<keyword evidence="6 7" id="KW-0472">Membrane</keyword>
<sequence>MDLNLIWQTVLIFVIGTLILRVSGRKSISQMTIPQTVIMIGIGTLLIQPVTGRGLWTTFGVASVLVLSLIITEYFQVKFDIAETTLSGKALPVIENGVLNEKNLKKLRLPVDKLEARLRQSGVSSINDVQIATIESSGQLGYLLKESKRPATKEDIQNLIQLIQSGKINLGNQTFSQENIFTETINKETSDVPSHLQ</sequence>
<dbReference type="InterPro" id="IPR007353">
    <property type="entry name" value="DUF421"/>
</dbReference>
<dbReference type="PANTHER" id="PTHR34582:SF2">
    <property type="entry name" value="UPF0702 TRANSMEMBRANE PROTEIN YDFR"/>
    <property type="match status" value="1"/>
</dbReference>
<organism evidence="9 10">
    <name type="scientific">Paenisporosarcina antarctica</name>
    <dbReference type="NCBI Taxonomy" id="417367"/>
    <lineage>
        <taxon>Bacteria</taxon>
        <taxon>Bacillati</taxon>
        <taxon>Bacillota</taxon>
        <taxon>Bacilli</taxon>
        <taxon>Bacillales</taxon>
        <taxon>Caryophanaceae</taxon>
        <taxon>Paenisporosarcina</taxon>
    </lineage>
</organism>
<feature type="transmembrane region" description="Helical" evidence="7">
    <location>
        <begin position="6"/>
        <end position="24"/>
    </location>
</feature>
<dbReference type="Gene3D" id="3.30.240.20">
    <property type="entry name" value="bsu07140 like domains"/>
    <property type="match status" value="1"/>
</dbReference>
<gene>
    <name evidence="9" type="ORF">E2636_08760</name>
</gene>
<feature type="transmembrane region" description="Helical" evidence="7">
    <location>
        <begin position="31"/>
        <end position="50"/>
    </location>
</feature>
<dbReference type="Pfam" id="PF04239">
    <property type="entry name" value="DUF421"/>
    <property type="match status" value="1"/>
</dbReference>
<dbReference type="EMBL" id="CP038015">
    <property type="protein sequence ID" value="QBP41218.1"/>
    <property type="molecule type" value="Genomic_DNA"/>
</dbReference>
<dbReference type="InterPro" id="IPR023090">
    <property type="entry name" value="UPF0702_alpha/beta_dom_sf"/>
</dbReference>
<protein>
    <submittedName>
        <fullName evidence="9">DUF421 domain-containing protein</fullName>
    </submittedName>
</protein>
<comment type="similarity">
    <text evidence="2">Belongs to the UPF0702 family.</text>
</comment>
<evidence type="ECO:0000259" key="8">
    <source>
        <dbReference type="Pfam" id="PF04239"/>
    </source>
</evidence>
<dbReference type="RefSeq" id="WP_134209865.1">
    <property type="nucleotide sequence ID" value="NZ_CP038015.1"/>
</dbReference>
<evidence type="ECO:0000256" key="5">
    <source>
        <dbReference type="ARBA" id="ARBA00022989"/>
    </source>
</evidence>
<evidence type="ECO:0000256" key="4">
    <source>
        <dbReference type="ARBA" id="ARBA00022692"/>
    </source>
</evidence>
<keyword evidence="10" id="KW-1185">Reference proteome</keyword>
<keyword evidence="3" id="KW-1003">Cell membrane</keyword>
<keyword evidence="5 7" id="KW-1133">Transmembrane helix</keyword>
<evidence type="ECO:0000256" key="1">
    <source>
        <dbReference type="ARBA" id="ARBA00004651"/>
    </source>
</evidence>
<keyword evidence="4 7" id="KW-0812">Transmembrane</keyword>
<evidence type="ECO:0000256" key="3">
    <source>
        <dbReference type="ARBA" id="ARBA00022475"/>
    </source>
</evidence>